<dbReference type="InterPro" id="IPR028082">
    <property type="entry name" value="Peripla_BP_I"/>
</dbReference>
<keyword evidence="3" id="KW-0804">Transcription</keyword>
<dbReference type="SUPFAM" id="SSF53822">
    <property type="entry name" value="Periplasmic binding protein-like I"/>
    <property type="match status" value="1"/>
</dbReference>
<sequence>MRKREDRARSTIYDIAKRAGTSASTVSLVLNGSWQRYRINSDTAARVREAADALGYRTNQRARGLRLSRSSLAGMAIPHYRNRFFAGLAEEFEAQARSRGLCPVVVSTQRDRATERFVIETLLAQQVEMVIVAGVDRPDILNELCALAGIACVNLDLPGSKAPSVVSDNRGGARRLTTILVDEVRARGGDPSQIAFVGGNSGEYATEERLAGFREATAGFALDESRVLRCGYSPATAEALIESWARQGDGFPPGIFVNSITACEGFAAVLRRRLELGQRTSLACFDWDPFAASLPVPIAMMRQDVDRLIGACFELIEREEPCEAAMITVEPTLEIVSAFGTAAG</sequence>
<dbReference type="InterPro" id="IPR025997">
    <property type="entry name" value="SBP_2_dom"/>
</dbReference>
<keyword evidence="2 5" id="KW-0238">DNA-binding</keyword>
<dbReference type="Pfam" id="PF00356">
    <property type="entry name" value="LacI"/>
    <property type="match status" value="1"/>
</dbReference>
<dbReference type="Gene3D" id="3.40.50.2300">
    <property type="match status" value="2"/>
</dbReference>
<protein>
    <submittedName>
        <fullName evidence="5">LacI family DNA-binding transcriptional regulator</fullName>
    </submittedName>
</protein>
<dbReference type="CDD" id="cd01392">
    <property type="entry name" value="HTH_LacI"/>
    <property type="match status" value="1"/>
</dbReference>
<dbReference type="Pfam" id="PF13407">
    <property type="entry name" value="Peripla_BP_4"/>
    <property type="match status" value="1"/>
</dbReference>
<dbReference type="PANTHER" id="PTHR30146">
    <property type="entry name" value="LACI-RELATED TRANSCRIPTIONAL REPRESSOR"/>
    <property type="match status" value="1"/>
</dbReference>
<dbReference type="SUPFAM" id="SSF47413">
    <property type="entry name" value="lambda repressor-like DNA-binding domains"/>
    <property type="match status" value="1"/>
</dbReference>
<dbReference type="InterPro" id="IPR000843">
    <property type="entry name" value="HTH_LacI"/>
</dbReference>
<dbReference type="PANTHER" id="PTHR30146:SF109">
    <property type="entry name" value="HTH-TYPE TRANSCRIPTIONAL REGULATOR GALS"/>
    <property type="match status" value="1"/>
</dbReference>
<feature type="domain" description="HTH lacI-type" evidence="4">
    <location>
        <begin position="10"/>
        <end position="67"/>
    </location>
</feature>
<dbReference type="RefSeq" id="WP_209738498.1">
    <property type="nucleotide sequence ID" value="NZ_CP072611.1"/>
</dbReference>
<dbReference type="SMART" id="SM00354">
    <property type="entry name" value="HTH_LACI"/>
    <property type="match status" value="1"/>
</dbReference>
<proteinExistence type="predicted"/>
<dbReference type="PROSITE" id="PS50932">
    <property type="entry name" value="HTH_LACI_2"/>
    <property type="match status" value="1"/>
</dbReference>
<comment type="caution">
    <text evidence="5">The sequence shown here is derived from an EMBL/GenBank/DDBJ whole genome shotgun (WGS) entry which is preliminary data.</text>
</comment>
<dbReference type="Gene3D" id="1.10.260.40">
    <property type="entry name" value="lambda repressor-like DNA-binding domains"/>
    <property type="match status" value="1"/>
</dbReference>
<reference evidence="6" key="1">
    <citation type="journal article" date="2019" name="Int. J. Syst. Evol. Microbiol.">
        <title>The Global Catalogue of Microorganisms (GCM) 10K type strain sequencing project: providing services to taxonomists for standard genome sequencing and annotation.</title>
        <authorList>
            <consortium name="The Broad Institute Genomics Platform"/>
            <consortium name="The Broad Institute Genome Sequencing Center for Infectious Disease"/>
            <person name="Wu L."/>
            <person name="Ma J."/>
        </authorList>
    </citation>
    <scope>NUCLEOTIDE SEQUENCE [LARGE SCALE GENOMIC DNA]</scope>
    <source>
        <strain evidence="6">ZS-35-S2</strain>
    </source>
</reference>
<name>A0ABW5CLM3_9HYPH</name>
<evidence type="ECO:0000313" key="6">
    <source>
        <dbReference type="Proteomes" id="UP001597371"/>
    </source>
</evidence>
<evidence type="ECO:0000259" key="4">
    <source>
        <dbReference type="PROSITE" id="PS50932"/>
    </source>
</evidence>
<accession>A0ABW5CLM3</accession>
<evidence type="ECO:0000256" key="2">
    <source>
        <dbReference type="ARBA" id="ARBA00023125"/>
    </source>
</evidence>
<evidence type="ECO:0000256" key="1">
    <source>
        <dbReference type="ARBA" id="ARBA00023015"/>
    </source>
</evidence>
<gene>
    <name evidence="5" type="ORF">ACFSKQ_08900</name>
</gene>
<keyword evidence="6" id="KW-1185">Reference proteome</keyword>
<dbReference type="Proteomes" id="UP001597371">
    <property type="component" value="Unassembled WGS sequence"/>
</dbReference>
<organism evidence="5 6">
    <name type="scientific">Aureimonas populi</name>
    <dbReference type="NCBI Taxonomy" id="1701758"/>
    <lineage>
        <taxon>Bacteria</taxon>
        <taxon>Pseudomonadati</taxon>
        <taxon>Pseudomonadota</taxon>
        <taxon>Alphaproteobacteria</taxon>
        <taxon>Hyphomicrobiales</taxon>
        <taxon>Aurantimonadaceae</taxon>
        <taxon>Aureimonas</taxon>
    </lineage>
</organism>
<evidence type="ECO:0000313" key="5">
    <source>
        <dbReference type="EMBL" id="MFD2237582.1"/>
    </source>
</evidence>
<keyword evidence="1" id="KW-0805">Transcription regulation</keyword>
<dbReference type="GO" id="GO:0003677">
    <property type="term" value="F:DNA binding"/>
    <property type="evidence" value="ECO:0007669"/>
    <property type="project" value="UniProtKB-KW"/>
</dbReference>
<dbReference type="EMBL" id="JBHUIJ010000010">
    <property type="protein sequence ID" value="MFD2237582.1"/>
    <property type="molecule type" value="Genomic_DNA"/>
</dbReference>
<evidence type="ECO:0000256" key="3">
    <source>
        <dbReference type="ARBA" id="ARBA00023163"/>
    </source>
</evidence>
<dbReference type="InterPro" id="IPR010982">
    <property type="entry name" value="Lambda_DNA-bd_dom_sf"/>
</dbReference>